<evidence type="ECO:0000313" key="2">
    <source>
        <dbReference type="Proteomes" id="UP001374893"/>
    </source>
</evidence>
<dbReference type="EMBL" id="AP024702">
    <property type="protein sequence ID" value="BCX48936.1"/>
    <property type="molecule type" value="Genomic_DNA"/>
</dbReference>
<dbReference type="Proteomes" id="UP001374893">
    <property type="component" value="Chromosome"/>
</dbReference>
<protein>
    <submittedName>
        <fullName evidence="1">Uncharacterized protein</fullName>
    </submittedName>
</protein>
<keyword evidence="2" id="KW-1185">Reference proteome</keyword>
<name>A0ABM7RGI7_9BACT</name>
<evidence type="ECO:0000313" key="1">
    <source>
        <dbReference type="EMBL" id="BCX48936.1"/>
    </source>
</evidence>
<proteinExistence type="predicted"/>
<organism evidence="1 2">
    <name type="scientific">Haloferula helveola</name>
    <dbReference type="NCBI Taxonomy" id="490095"/>
    <lineage>
        <taxon>Bacteria</taxon>
        <taxon>Pseudomonadati</taxon>
        <taxon>Verrucomicrobiota</taxon>
        <taxon>Verrucomicrobiia</taxon>
        <taxon>Verrucomicrobiales</taxon>
        <taxon>Verrucomicrobiaceae</taxon>
        <taxon>Haloferula</taxon>
    </lineage>
</organism>
<gene>
    <name evidence="1" type="ORF">HAHE_28440</name>
</gene>
<accession>A0ABM7RGI7</accession>
<sequence>MAKGAVNDATRELMARWERVRETWRDAKADEFGREYLSGLGEDISRAVRVIDELERLISRVHADCE</sequence>
<reference evidence="1 2" key="1">
    <citation type="submission" date="2021-06" db="EMBL/GenBank/DDBJ databases">
        <title>Complete genome of Haloferula helveola possessing various polysaccharide degrading enzymes.</title>
        <authorList>
            <person name="Takami H."/>
            <person name="Huang C."/>
            <person name="Hamasaki K."/>
        </authorList>
    </citation>
    <scope>NUCLEOTIDE SEQUENCE [LARGE SCALE GENOMIC DNA]</scope>
    <source>
        <strain evidence="1 2">CN-1</strain>
    </source>
</reference>